<evidence type="ECO:0000313" key="3">
    <source>
        <dbReference type="Proteomes" id="UP000011682"/>
    </source>
</evidence>
<proteinExistence type="predicted"/>
<dbReference type="Proteomes" id="UP000011682">
    <property type="component" value="Unassembled WGS sequence"/>
</dbReference>
<keyword evidence="3" id="KW-1185">Reference proteome</keyword>
<sequence>MSRESSALAASDFPASARSRHTPRDPRPWEFPNPSPIPYKGIKISPGPPR</sequence>
<gene>
    <name evidence="2" type="ORF">D187_004412</name>
</gene>
<reference evidence="2" key="1">
    <citation type="submission" date="2013-05" db="EMBL/GenBank/DDBJ databases">
        <title>Genome assembly of Cystobacter fuscus DSM 2262.</title>
        <authorList>
            <person name="Sharma G."/>
            <person name="Khatri I."/>
            <person name="Kaur C."/>
            <person name="Mayilraj S."/>
            <person name="Subramanian S."/>
        </authorList>
    </citation>
    <scope>NUCLEOTIDE SEQUENCE [LARGE SCALE GENOMIC DNA]</scope>
    <source>
        <strain evidence="2">DSM 2262</strain>
    </source>
</reference>
<evidence type="ECO:0000313" key="2">
    <source>
        <dbReference type="EMBL" id="EPX58123.1"/>
    </source>
</evidence>
<dbReference type="AlphaFoldDB" id="S9QNP3"/>
<dbReference type="EMBL" id="ANAH02000027">
    <property type="protein sequence ID" value="EPX58123.1"/>
    <property type="molecule type" value="Genomic_DNA"/>
</dbReference>
<accession>S9QNP3</accession>
<comment type="caution">
    <text evidence="2">The sequence shown here is derived from an EMBL/GenBank/DDBJ whole genome shotgun (WGS) entry which is preliminary data.</text>
</comment>
<name>S9QNP3_CYSF2</name>
<feature type="region of interest" description="Disordered" evidence="1">
    <location>
        <begin position="1"/>
        <end position="50"/>
    </location>
</feature>
<protein>
    <submittedName>
        <fullName evidence="2">Uncharacterized protein</fullName>
    </submittedName>
</protein>
<organism evidence="2 3">
    <name type="scientific">Cystobacter fuscus (strain ATCC 25194 / DSM 2262 / NBRC 100088 / M29)</name>
    <dbReference type="NCBI Taxonomy" id="1242864"/>
    <lineage>
        <taxon>Bacteria</taxon>
        <taxon>Pseudomonadati</taxon>
        <taxon>Myxococcota</taxon>
        <taxon>Myxococcia</taxon>
        <taxon>Myxococcales</taxon>
        <taxon>Cystobacterineae</taxon>
        <taxon>Archangiaceae</taxon>
        <taxon>Cystobacter</taxon>
    </lineage>
</organism>
<evidence type="ECO:0000256" key="1">
    <source>
        <dbReference type="SAM" id="MobiDB-lite"/>
    </source>
</evidence>